<keyword evidence="2" id="KW-0472">Membrane</keyword>
<evidence type="ECO:0000313" key="4">
    <source>
        <dbReference type="Proteomes" id="UP001597369"/>
    </source>
</evidence>
<dbReference type="PANTHER" id="PTHR32309">
    <property type="entry name" value="TYROSINE-PROTEIN KINASE"/>
    <property type="match status" value="1"/>
</dbReference>
<keyword evidence="4" id="KW-1185">Reference proteome</keyword>
<keyword evidence="2" id="KW-0812">Transmembrane</keyword>
<dbReference type="RefSeq" id="WP_229962986.1">
    <property type="nucleotide sequence ID" value="NZ_JAJJWI010000041.1"/>
</dbReference>
<dbReference type="EMBL" id="JBHUHV010000028">
    <property type="protein sequence ID" value="MFD2067160.1"/>
    <property type="molecule type" value="Genomic_DNA"/>
</dbReference>
<dbReference type="Proteomes" id="UP001597369">
    <property type="component" value="Unassembled WGS sequence"/>
</dbReference>
<dbReference type="Gene3D" id="3.40.50.300">
    <property type="entry name" value="P-loop containing nucleotide triphosphate hydrolases"/>
    <property type="match status" value="1"/>
</dbReference>
<comment type="caution">
    <text evidence="3">The sequence shown here is derived from an EMBL/GenBank/DDBJ whole genome shotgun (WGS) entry which is preliminary data.</text>
</comment>
<organism evidence="3 4">
    <name type="scientific">Pontibacter silvestris</name>
    <dbReference type="NCBI Taxonomy" id="2305183"/>
    <lineage>
        <taxon>Bacteria</taxon>
        <taxon>Pseudomonadati</taxon>
        <taxon>Bacteroidota</taxon>
        <taxon>Cytophagia</taxon>
        <taxon>Cytophagales</taxon>
        <taxon>Hymenobacteraceae</taxon>
        <taxon>Pontibacter</taxon>
    </lineage>
</organism>
<proteinExistence type="predicted"/>
<keyword evidence="1" id="KW-0175">Coiled coil</keyword>
<feature type="coiled-coil region" evidence="1">
    <location>
        <begin position="219"/>
        <end position="246"/>
    </location>
</feature>
<reference evidence="4" key="1">
    <citation type="journal article" date="2019" name="Int. J. Syst. Evol. Microbiol.">
        <title>The Global Catalogue of Microorganisms (GCM) 10K type strain sequencing project: providing services to taxonomists for standard genome sequencing and annotation.</title>
        <authorList>
            <consortium name="The Broad Institute Genomics Platform"/>
            <consortium name="The Broad Institute Genome Sequencing Center for Infectious Disease"/>
            <person name="Wu L."/>
            <person name="Ma J."/>
        </authorList>
    </citation>
    <scope>NUCLEOTIDE SEQUENCE [LARGE SCALE GENOMIC DNA]</scope>
    <source>
        <strain evidence="4">JCM 16545</strain>
    </source>
</reference>
<keyword evidence="2" id="KW-1133">Transmembrane helix</keyword>
<name>A0ABW4WYT4_9BACT</name>
<gene>
    <name evidence="3" type="ORF">ACFSKU_09725</name>
</gene>
<accession>A0ABW4WYT4</accession>
<evidence type="ECO:0000256" key="2">
    <source>
        <dbReference type="SAM" id="Phobius"/>
    </source>
</evidence>
<evidence type="ECO:0000256" key="1">
    <source>
        <dbReference type="SAM" id="Coils"/>
    </source>
</evidence>
<feature type="transmembrane region" description="Helical" evidence="2">
    <location>
        <begin position="15"/>
        <end position="32"/>
    </location>
</feature>
<dbReference type="SUPFAM" id="SSF52540">
    <property type="entry name" value="P-loop containing nucleoside triphosphate hydrolases"/>
    <property type="match status" value="1"/>
</dbReference>
<sequence length="741" mass="82102">MTLKEFKRLMLRNRWLLILIPVVTAVSVYFFTSLQQDKYTSKTTIFTGIASGYRIAGDNNEGFRIGAENAFGNFNSLIEARDTKEEVIFNLLATHLMLPKSDPKILDKENYDRLKELLPAALRKKLVAGTVEKTAANIEAYFKSSNKNEIHKLLNSNDPVYSYNALSNVQTSRVGASEMVELEYTSNDPAVSQHTLEFLLVVFTRKHKDLFAGQTESVISFFDSAKQNAYERLKEAEQKLLDFNKANHIVDYEGQIATTSAEKAALADRAYNLEMEYAGAFANLKTVEESLKKRGVANMHNQEIGRIRNQLAKVTSDIAEAESVAKNGSDASASSKLARLRQQEKNLTDQLKETINKYYADTHTTSGASTDGLLDEWVRNSILVEQIKSQLNLMHKQQEAFAGEYDKLVPLGAEVRKIRREIEVAEQEYMFQMQGLKQSMLTQQNIELASQLKVIDQPNLPSSSSTDLMIPILVLFGAVGAFFMTTTGIVAADLLDTSLKTPAFVSKITNFPVIGVLLGTRKGKYSRLADRAEEQLAKQLLLRYHQKESIKGPFLVGVLSSHAGEGKSTVSNVLATHLQSFGIDTLVLYPENNHLDALEVTPNATLYSPLSGVTPNVSVAELSGKNMLNYSIVLVEFPAVLDNAYPVSLLKDLDLTILTVKANRKWQQADRNVFASIKGLTDSSIEVVLNGAAPEDVEEFIGAGSNKQKGDNVAERDNTKVLTPEPVDQNHWEGEAAVLNS</sequence>
<dbReference type="PANTHER" id="PTHR32309:SF13">
    <property type="entry name" value="FERRIC ENTEROBACTIN TRANSPORT PROTEIN FEPE"/>
    <property type="match status" value="1"/>
</dbReference>
<protein>
    <submittedName>
        <fullName evidence="3">GumC family protein</fullName>
    </submittedName>
</protein>
<dbReference type="InterPro" id="IPR050445">
    <property type="entry name" value="Bact_polysacc_biosynth/exp"/>
</dbReference>
<dbReference type="InterPro" id="IPR027417">
    <property type="entry name" value="P-loop_NTPase"/>
</dbReference>
<evidence type="ECO:0000313" key="3">
    <source>
        <dbReference type="EMBL" id="MFD2067160.1"/>
    </source>
</evidence>